<proteinExistence type="predicted"/>
<gene>
    <name evidence="2" type="ORF">LCGC14_0363370</name>
</gene>
<evidence type="ECO:0000256" key="1">
    <source>
        <dbReference type="SAM" id="Phobius"/>
    </source>
</evidence>
<evidence type="ECO:0000313" key="2">
    <source>
        <dbReference type="EMBL" id="KKN77140.1"/>
    </source>
</evidence>
<dbReference type="EMBL" id="LAZR01000284">
    <property type="protein sequence ID" value="KKN77140.1"/>
    <property type="molecule type" value="Genomic_DNA"/>
</dbReference>
<keyword evidence="1" id="KW-0812">Transmembrane</keyword>
<keyword evidence="1" id="KW-0472">Membrane</keyword>
<protein>
    <submittedName>
        <fullName evidence="2">Uncharacterized protein</fullName>
    </submittedName>
</protein>
<sequence>MKRLITICLISLLILVSFVSAAITSTFCESAGSHSVDCPTGCGDCAVTCTNPTYQTNDCWEQWTVYCITCSDPGDNYDVTFYANSSWTSDSNLADTCNFGNACFSSSNSCGGSDWIWAYSFWGYCGLADYGTLEGNVRVVDTGTFAGTSTASDTEAIAVKTEEWSTMPDAGEIYKTSVMKEVAAITQPYGYYTAQQLKMYYKGTTAYPDTYASHKIDTWDDVCTGGGTVCEALVDWDDYSELSSDAEDAFDDNKCSISCGAKSVATIQSTLRNGFPIIVKVDGSDLELEASGDTSLSTSWGIGDYAEYDGNLLVVGNDSSGYYVYHPYNQKQKYSYATFNNFYDGLACTFSCDIDSILGASAISVWSYDTVTLMPSGAYETGGIFDPFCGCWDYNGDGDYEDIGDECRHANVESGQDCCDDCPDVGVVYSGTEVTSSAWNAQVTMQENSSETIDIAFTAVASGNTDDRSAVFAETDITITWNNPTITGDIQYAAGGYDDDENDDGNLVKTYTIGFNASGSSSNGGNNYTNIWGAIWNIMFTTSGVVDKSYCVSNYTNTGQEVVDPESWCTSVCASCTFNDSEWTKIINHSYPLKANFTATVRLVTVNYGPSAGIGWSGTASINFSYTDSSLIPAFDSVVVNGINITDWNPPLTDPIIFNMNNTIFDEDYIQWMAVDYDDDDDTDRCYSRDLAYSLHCENNATFLDADFSGYWSDNQTSADNIQLFSITITADSLADANVNKNVSIQMATRLNISGWVKQEYQFQSATLIAELNLVDSDTDTWDTDYGDTIWYNLNDTQFNRYNSSFINIEEVNISAVDCYDNVLIKALCTVLGFLQLPDSWCYCVVESVTRRDWNHSPILGVCYDYTDDGTYDKCFSSHTADENYWTGFSMEDADKCDIGCDYTEHPETENWYLNYSLPGVGTGSGILEGYMCNIYENCDNDLQAYSFEAPNYIANCSIVENINTKVTYRLTGPTFHTERASVLAGTPVTIRVSGSTYGNNYFPNLYTMVMYETSNETTDYLIEALRTKAYTPQYVFCNAADLSDCSNPCDFFGTGDICDDLTITSWSTDINYTAYKTNAVHFLVIIGYDFDFYDNIYYAVTSCDVMWSGPDIEGCILPSPYDEDLDDDFKVFMNSTTVNVTIGFDPNCSTIVPRNEKYVTDFSISGINDSFTGAIHSNITDIDITFNTTGLTNEVTGVCWDNNEDGVWDAYAGYVNCLDPGVEGGGSYVNITTACPNATINWSANWYTPYNITRNDTNQTTVKVQVFDKCGATVVNATQVAYWDRGTLLCSNRVRDDENNELIGSGSTSISDYGGTCGLCTDHVLNNDESKTSYYDTGYDYGGKWCGYCDLDETKDEIWIEVVKEYGLVAPFDTGLCDEIRGVITIAGIIMMIIMLILLVGLLFLLLLVGIPLIIMVTKGVVFTVEFIRRLRGLAKKRKVGRKLLQALHRVKRGKR</sequence>
<organism evidence="2">
    <name type="scientific">marine sediment metagenome</name>
    <dbReference type="NCBI Taxonomy" id="412755"/>
    <lineage>
        <taxon>unclassified sequences</taxon>
        <taxon>metagenomes</taxon>
        <taxon>ecological metagenomes</taxon>
    </lineage>
</organism>
<reference evidence="2" key="1">
    <citation type="journal article" date="2015" name="Nature">
        <title>Complex archaea that bridge the gap between prokaryotes and eukaryotes.</title>
        <authorList>
            <person name="Spang A."/>
            <person name="Saw J.H."/>
            <person name="Jorgensen S.L."/>
            <person name="Zaremba-Niedzwiedzka K."/>
            <person name="Martijn J."/>
            <person name="Lind A.E."/>
            <person name="van Eijk R."/>
            <person name="Schleper C."/>
            <person name="Guy L."/>
            <person name="Ettema T.J."/>
        </authorList>
    </citation>
    <scope>NUCLEOTIDE SEQUENCE</scope>
</reference>
<accession>A0A0F9T7F0</accession>
<keyword evidence="1" id="KW-1133">Transmembrane helix</keyword>
<name>A0A0F9T7F0_9ZZZZ</name>
<feature type="transmembrane region" description="Helical" evidence="1">
    <location>
        <begin position="1384"/>
        <end position="1410"/>
    </location>
</feature>
<comment type="caution">
    <text evidence="2">The sequence shown here is derived from an EMBL/GenBank/DDBJ whole genome shotgun (WGS) entry which is preliminary data.</text>
</comment>